<evidence type="ECO:0000313" key="3">
    <source>
        <dbReference type="EMBL" id="GGE18379.1"/>
    </source>
</evidence>
<dbReference type="SUPFAM" id="SSF56112">
    <property type="entry name" value="Protein kinase-like (PK-like)"/>
    <property type="match status" value="1"/>
</dbReference>
<feature type="compositionally biased region" description="Basic and acidic residues" evidence="1">
    <location>
        <begin position="348"/>
        <end position="357"/>
    </location>
</feature>
<dbReference type="Gene3D" id="3.30.200.20">
    <property type="entry name" value="Phosphorylase Kinase, domain 1"/>
    <property type="match status" value="1"/>
</dbReference>
<proteinExistence type="predicted"/>
<dbReference type="PANTHER" id="PTHR39179:SF3">
    <property type="entry name" value="COTS-RELATED PROTEIN"/>
    <property type="match status" value="1"/>
</dbReference>
<evidence type="ECO:0000313" key="4">
    <source>
        <dbReference type="Proteomes" id="UP000625210"/>
    </source>
</evidence>
<dbReference type="PANTHER" id="PTHR39179">
    <property type="entry name" value="SPORE COAT PROTEIN I"/>
    <property type="match status" value="1"/>
</dbReference>
<protein>
    <recommendedName>
        <fullName evidence="2">Aminoglycoside phosphotransferase domain-containing protein</fullName>
    </recommendedName>
</protein>
<dbReference type="EMBL" id="BMHQ01000006">
    <property type="protein sequence ID" value="GGE18379.1"/>
    <property type="molecule type" value="Genomic_DNA"/>
</dbReference>
<dbReference type="Gene3D" id="3.90.1200.10">
    <property type="match status" value="1"/>
</dbReference>
<dbReference type="AlphaFoldDB" id="A0A8J2VHT8"/>
<reference evidence="3" key="1">
    <citation type="journal article" date="2014" name="Int. J. Syst. Evol. Microbiol.">
        <title>Complete genome sequence of Corynebacterium casei LMG S-19264T (=DSM 44701T), isolated from a smear-ripened cheese.</title>
        <authorList>
            <consortium name="US DOE Joint Genome Institute (JGI-PGF)"/>
            <person name="Walter F."/>
            <person name="Albersmeier A."/>
            <person name="Kalinowski J."/>
            <person name="Ruckert C."/>
        </authorList>
    </citation>
    <scope>NUCLEOTIDE SEQUENCE</scope>
    <source>
        <strain evidence="3">CGMCC 1.15179</strain>
    </source>
</reference>
<dbReference type="Pfam" id="PF01636">
    <property type="entry name" value="APH"/>
    <property type="match status" value="1"/>
</dbReference>
<name>A0A8J2VHT8_9BACL</name>
<reference evidence="3" key="2">
    <citation type="submission" date="2020-09" db="EMBL/GenBank/DDBJ databases">
        <authorList>
            <person name="Sun Q."/>
            <person name="Zhou Y."/>
        </authorList>
    </citation>
    <scope>NUCLEOTIDE SEQUENCE</scope>
    <source>
        <strain evidence="3">CGMCC 1.15179</strain>
    </source>
</reference>
<dbReference type="Proteomes" id="UP000625210">
    <property type="component" value="Unassembled WGS sequence"/>
</dbReference>
<comment type="caution">
    <text evidence="3">The sequence shown here is derived from an EMBL/GenBank/DDBJ whole genome shotgun (WGS) entry which is preliminary data.</text>
</comment>
<keyword evidence="4" id="KW-1185">Reference proteome</keyword>
<dbReference type="InterPro" id="IPR011009">
    <property type="entry name" value="Kinase-like_dom_sf"/>
</dbReference>
<evidence type="ECO:0000259" key="2">
    <source>
        <dbReference type="Pfam" id="PF01636"/>
    </source>
</evidence>
<feature type="region of interest" description="Disordered" evidence="1">
    <location>
        <begin position="334"/>
        <end position="357"/>
    </location>
</feature>
<dbReference type="RefSeq" id="WP_188647772.1">
    <property type="nucleotide sequence ID" value="NZ_BMHQ01000006.1"/>
</dbReference>
<feature type="domain" description="Aminoglycoside phosphotransferase" evidence="2">
    <location>
        <begin position="32"/>
        <end position="255"/>
    </location>
</feature>
<accession>A0A8J2VHT8</accession>
<dbReference type="InterPro" id="IPR002575">
    <property type="entry name" value="Aminoglycoside_PTrfase"/>
</dbReference>
<dbReference type="GO" id="GO:0042601">
    <property type="term" value="C:endospore-forming forespore"/>
    <property type="evidence" value="ECO:0007669"/>
    <property type="project" value="TreeGrafter"/>
</dbReference>
<organism evidence="3 4">
    <name type="scientific">Marinithermofilum abyssi</name>
    <dbReference type="NCBI Taxonomy" id="1571185"/>
    <lineage>
        <taxon>Bacteria</taxon>
        <taxon>Bacillati</taxon>
        <taxon>Bacillota</taxon>
        <taxon>Bacilli</taxon>
        <taxon>Bacillales</taxon>
        <taxon>Thermoactinomycetaceae</taxon>
        <taxon>Marinithermofilum</taxon>
    </lineage>
</organism>
<dbReference type="InterPro" id="IPR047175">
    <property type="entry name" value="CotS-like"/>
</dbReference>
<gene>
    <name evidence="3" type="ORF">GCM10011571_20300</name>
</gene>
<sequence length="357" mass="41477">MKVDPVRDRNVLPEVFSRYGWSPRRVGMSHGLIKVDTGNGVYALKKTEASPEKCKFLYRILEDVKRAGFEHIVSWELTRSGEPYVSTSEGTWYAAPWYGERVKKGTDLPIEELLGQLARIHRLSQPAVEGIEDFRVQADEVLINEWKKKKEQLNEFRNTAEEREFPSPLDKVFKEQAALLDKAFGFAIQGMERFVETDKGRPPRYTLVHSRVHPQNLRTGEHGWKWFDFDHAQLDSPVRDIASFFRRLLPPGEGQEEDLASLLSIYEDEMKLTGKEKKLLALYLAYPERPYRLLKKYYEEPKVLAESAAVHRLEEETDRLQLFQSWVRQLWKRNPGKGTGSRESITVSEKKAPAKKR</sequence>
<evidence type="ECO:0000256" key="1">
    <source>
        <dbReference type="SAM" id="MobiDB-lite"/>
    </source>
</evidence>